<accession>A0A918RGI7</accession>
<reference evidence="1" key="1">
    <citation type="journal article" date="2014" name="Int. J. Syst. Evol. Microbiol.">
        <title>Complete genome sequence of Corynebacterium casei LMG S-19264T (=DSM 44701T), isolated from a smear-ripened cheese.</title>
        <authorList>
            <consortium name="US DOE Joint Genome Institute (JGI-PGF)"/>
            <person name="Walter F."/>
            <person name="Albersmeier A."/>
            <person name="Kalinowski J."/>
            <person name="Ruckert C."/>
        </authorList>
    </citation>
    <scope>NUCLEOTIDE SEQUENCE</scope>
    <source>
        <strain evidence="1">JCM 4834</strain>
    </source>
</reference>
<comment type="caution">
    <text evidence="1">The sequence shown here is derived from an EMBL/GenBank/DDBJ whole genome shotgun (WGS) entry which is preliminary data.</text>
</comment>
<sequence length="140" mass="14795">MTLSEIDNELSSALQDARSASWSVRAAAGRRLAGSAEEAGVADVLHQLLLDGQDTAVTRETAEALLERGDICGLRMVLVALSSADDGTSDYLDGAINDVCCQSEEGLAQLEELSSVLVSDADDSVSNEASRILRVWGARR</sequence>
<reference evidence="1" key="2">
    <citation type="submission" date="2020-09" db="EMBL/GenBank/DDBJ databases">
        <authorList>
            <person name="Sun Q."/>
            <person name="Ohkuma M."/>
        </authorList>
    </citation>
    <scope>NUCLEOTIDE SEQUENCE</scope>
    <source>
        <strain evidence="1">JCM 4834</strain>
    </source>
</reference>
<evidence type="ECO:0008006" key="3">
    <source>
        <dbReference type="Google" id="ProtNLM"/>
    </source>
</evidence>
<dbReference type="AlphaFoldDB" id="A0A918RGI7"/>
<dbReference type="EMBL" id="BMVX01000044">
    <property type="protein sequence ID" value="GGZ97121.1"/>
    <property type="molecule type" value="Genomic_DNA"/>
</dbReference>
<evidence type="ECO:0000313" key="2">
    <source>
        <dbReference type="Proteomes" id="UP000634660"/>
    </source>
</evidence>
<evidence type="ECO:0000313" key="1">
    <source>
        <dbReference type="EMBL" id="GGZ97121.1"/>
    </source>
</evidence>
<dbReference type="RefSeq" id="WP_208835959.1">
    <property type="nucleotide sequence ID" value="NZ_BMVX01000044.1"/>
</dbReference>
<organism evidence="1 2">
    <name type="scientific">Streptomyces subrutilus</name>
    <dbReference type="NCBI Taxonomy" id="36818"/>
    <lineage>
        <taxon>Bacteria</taxon>
        <taxon>Bacillati</taxon>
        <taxon>Actinomycetota</taxon>
        <taxon>Actinomycetes</taxon>
        <taxon>Kitasatosporales</taxon>
        <taxon>Streptomycetaceae</taxon>
        <taxon>Streptomyces</taxon>
    </lineage>
</organism>
<protein>
    <recommendedName>
        <fullName evidence="3">HEAT repeat domain-containing protein</fullName>
    </recommendedName>
</protein>
<proteinExistence type="predicted"/>
<name>A0A918RGI7_9ACTN</name>
<dbReference type="Proteomes" id="UP000634660">
    <property type="component" value="Unassembled WGS sequence"/>
</dbReference>
<gene>
    <name evidence="1" type="ORF">GCM10010371_66230</name>
</gene>